<accession>A0ACC1T923</accession>
<proteinExistence type="predicted"/>
<dbReference type="EMBL" id="JANHOG010000287">
    <property type="protein sequence ID" value="KAJ3555926.1"/>
    <property type="molecule type" value="Genomic_DNA"/>
</dbReference>
<gene>
    <name evidence="1" type="ORF">NM688_g2310</name>
</gene>
<keyword evidence="2" id="KW-1185">Reference proteome</keyword>
<name>A0ACC1T923_9APHY</name>
<organism evidence="1 2">
    <name type="scientific">Phlebia brevispora</name>
    <dbReference type="NCBI Taxonomy" id="194682"/>
    <lineage>
        <taxon>Eukaryota</taxon>
        <taxon>Fungi</taxon>
        <taxon>Dikarya</taxon>
        <taxon>Basidiomycota</taxon>
        <taxon>Agaricomycotina</taxon>
        <taxon>Agaricomycetes</taxon>
        <taxon>Polyporales</taxon>
        <taxon>Meruliaceae</taxon>
        <taxon>Phlebia</taxon>
    </lineage>
</organism>
<reference evidence="1" key="1">
    <citation type="submission" date="2022-07" db="EMBL/GenBank/DDBJ databases">
        <title>Genome Sequence of Phlebia brevispora.</title>
        <authorList>
            <person name="Buettner E."/>
        </authorList>
    </citation>
    <scope>NUCLEOTIDE SEQUENCE</scope>
    <source>
        <strain evidence="1">MPL23</strain>
    </source>
</reference>
<sequence>MSSPESHVPQLTSKPRFLSIVGAALLCHYVFRRWEPIKVVPVALLLVCLPGSLSPLLAGQYGTLGALVWTFLTFFTTLGTSILVYRLSPLHPLARYPGPTICKVSAIWMARITTTGKRHIYLQRLHDQYGDVVRIAPNEISIRDIDVVQPLFGPGGLPKGPGLTGRNLHEPVMPLIAIWDPTTHAQRRKPWIRAFSTAALKEYQPIVIKRTAQLLRRLHDQHGTTDLAQWISFFAFDFMSDMAFGGGTEMMREGDKDGLWALVKNGMSIAVTYEHLPWLSYYTKNFPTLIRSLSRLRREAHERTMQRYNRGSRAKDLFYYLSNEDQVEKESPSRPVVVSDGILAMIAGSDTTAVTIANIFYLLLIHGDKYNLLREEVDRYYPRGEDPLDPKDYINMHYLGAVINETMRLFPAIPCGGQRAPPRGTGGKMVGKYYVPEGTQVRAQLYSIQRDERNFSDPQTFWPERWLIADGLLPEPAGFVHNANALLAFSSGPANCVGKNLAMFEMRMVVTGIVHKFHLKFHEGWDRRLWLEDLKDVFVSRMGRLPVVVSPQLPLGVLGL</sequence>
<evidence type="ECO:0000313" key="1">
    <source>
        <dbReference type="EMBL" id="KAJ3555926.1"/>
    </source>
</evidence>
<evidence type="ECO:0000313" key="2">
    <source>
        <dbReference type="Proteomes" id="UP001148662"/>
    </source>
</evidence>
<protein>
    <submittedName>
        <fullName evidence="1">Uncharacterized protein</fullName>
    </submittedName>
</protein>
<dbReference type="Proteomes" id="UP001148662">
    <property type="component" value="Unassembled WGS sequence"/>
</dbReference>
<comment type="caution">
    <text evidence="1">The sequence shown here is derived from an EMBL/GenBank/DDBJ whole genome shotgun (WGS) entry which is preliminary data.</text>
</comment>